<reference evidence="8 9" key="1">
    <citation type="submission" date="2016-07" db="EMBL/GenBank/DDBJ databases">
        <title>Complete genome sequence of the Lentzea guizhouensis DHS C013.</title>
        <authorList>
            <person name="Cao C."/>
        </authorList>
    </citation>
    <scope>NUCLEOTIDE SEQUENCE [LARGE SCALE GENOMIC DNA]</scope>
    <source>
        <strain evidence="8 9">DHS C013</strain>
    </source>
</reference>
<keyword evidence="5 6" id="KW-0472">Membrane</keyword>
<protein>
    <recommendedName>
        <fullName evidence="7">DUF3817 domain-containing protein</fullName>
    </recommendedName>
</protein>
<dbReference type="Pfam" id="PF12823">
    <property type="entry name" value="DUF3817"/>
    <property type="match status" value="1"/>
</dbReference>
<evidence type="ECO:0000313" key="9">
    <source>
        <dbReference type="Proteomes" id="UP000093053"/>
    </source>
</evidence>
<dbReference type="EMBL" id="CP016793">
    <property type="protein sequence ID" value="ANZ38605.1"/>
    <property type="molecule type" value="Genomic_DNA"/>
</dbReference>
<evidence type="ECO:0000256" key="6">
    <source>
        <dbReference type="SAM" id="Phobius"/>
    </source>
</evidence>
<evidence type="ECO:0000313" key="8">
    <source>
        <dbReference type="EMBL" id="ANZ38605.1"/>
    </source>
</evidence>
<name>A0A1B2HLL7_9PSEU</name>
<evidence type="ECO:0000256" key="3">
    <source>
        <dbReference type="ARBA" id="ARBA00022692"/>
    </source>
</evidence>
<gene>
    <name evidence="8" type="ORF">BBK82_23635</name>
</gene>
<proteinExistence type="predicted"/>
<feature type="transmembrane region" description="Helical" evidence="6">
    <location>
        <begin position="12"/>
        <end position="32"/>
    </location>
</feature>
<dbReference type="OrthoDB" id="9342687at2"/>
<dbReference type="PANTHER" id="PTHR40077:SF2">
    <property type="entry name" value="MEMBRANE PROTEIN"/>
    <property type="match status" value="1"/>
</dbReference>
<evidence type="ECO:0000256" key="5">
    <source>
        <dbReference type="ARBA" id="ARBA00023136"/>
    </source>
</evidence>
<feature type="domain" description="DUF3817" evidence="7">
    <location>
        <begin position="5"/>
        <end position="90"/>
    </location>
</feature>
<feature type="transmembrane region" description="Helical" evidence="6">
    <location>
        <begin position="68"/>
        <end position="86"/>
    </location>
</feature>
<keyword evidence="2" id="KW-1003">Cell membrane</keyword>
<evidence type="ECO:0000256" key="1">
    <source>
        <dbReference type="ARBA" id="ARBA00004651"/>
    </source>
</evidence>
<dbReference type="RefSeq" id="WP_065916952.1">
    <property type="nucleotide sequence ID" value="NZ_CP016793.1"/>
</dbReference>
<accession>A0A1B2HLL7</accession>
<dbReference type="STRING" id="1586287.BBK82_23635"/>
<keyword evidence="9" id="KW-1185">Reference proteome</keyword>
<evidence type="ECO:0000259" key="7">
    <source>
        <dbReference type="Pfam" id="PF12823"/>
    </source>
</evidence>
<evidence type="ECO:0000256" key="2">
    <source>
        <dbReference type="ARBA" id="ARBA00022475"/>
    </source>
</evidence>
<comment type="subcellular location">
    <subcellularLocation>
        <location evidence="1">Cell membrane</location>
        <topology evidence="1">Multi-pass membrane protein</topology>
    </subcellularLocation>
</comment>
<dbReference type="Proteomes" id="UP000093053">
    <property type="component" value="Chromosome"/>
</dbReference>
<dbReference type="NCBIfam" id="TIGR03954">
    <property type="entry name" value="integ_memb_HG"/>
    <property type="match status" value="1"/>
</dbReference>
<sequence>MKGALTRFRVMAYVVGVFLLLLVVAMVLKYAAGMDQAMKVVGPVHGFLYAIYLVLSVDLALKLRWSIKGTALVLIAGTIPFLSFWAERKVVEKTAQGVPL</sequence>
<dbReference type="KEGG" id="led:BBK82_23635"/>
<dbReference type="GO" id="GO:0005886">
    <property type="term" value="C:plasma membrane"/>
    <property type="evidence" value="ECO:0007669"/>
    <property type="project" value="UniProtKB-SubCell"/>
</dbReference>
<keyword evidence="4 6" id="KW-1133">Transmembrane helix</keyword>
<dbReference type="AlphaFoldDB" id="A0A1B2HLL7"/>
<dbReference type="PANTHER" id="PTHR40077">
    <property type="entry name" value="MEMBRANE PROTEIN-RELATED"/>
    <property type="match status" value="1"/>
</dbReference>
<keyword evidence="3 6" id="KW-0812">Transmembrane</keyword>
<organism evidence="8 9">
    <name type="scientific">Lentzea guizhouensis</name>
    <dbReference type="NCBI Taxonomy" id="1586287"/>
    <lineage>
        <taxon>Bacteria</taxon>
        <taxon>Bacillati</taxon>
        <taxon>Actinomycetota</taxon>
        <taxon>Actinomycetes</taxon>
        <taxon>Pseudonocardiales</taxon>
        <taxon>Pseudonocardiaceae</taxon>
        <taxon>Lentzea</taxon>
    </lineage>
</organism>
<dbReference type="InterPro" id="IPR023845">
    <property type="entry name" value="DUF3817_TM"/>
</dbReference>
<evidence type="ECO:0000256" key="4">
    <source>
        <dbReference type="ARBA" id="ARBA00022989"/>
    </source>
</evidence>